<evidence type="ECO:0000256" key="1">
    <source>
        <dbReference type="SAM" id="SignalP"/>
    </source>
</evidence>
<gene>
    <name evidence="2" type="ORF">K452DRAFT_282953</name>
</gene>
<organism evidence="2 3">
    <name type="scientific">Aplosporella prunicola CBS 121167</name>
    <dbReference type="NCBI Taxonomy" id="1176127"/>
    <lineage>
        <taxon>Eukaryota</taxon>
        <taxon>Fungi</taxon>
        <taxon>Dikarya</taxon>
        <taxon>Ascomycota</taxon>
        <taxon>Pezizomycotina</taxon>
        <taxon>Dothideomycetes</taxon>
        <taxon>Dothideomycetes incertae sedis</taxon>
        <taxon>Botryosphaeriales</taxon>
        <taxon>Aplosporellaceae</taxon>
        <taxon>Aplosporella</taxon>
    </lineage>
</organism>
<proteinExistence type="predicted"/>
<keyword evidence="3" id="KW-1185">Reference proteome</keyword>
<feature type="signal peptide" evidence="1">
    <location>
        <begin position="1"/>
        <end position="17"/>
    </location>
</feature>
<protein>
    <recommendedName>
        <fullName evidence="4">Secreted protein</fullName>
    </recommendedName>
</protein>
<evidence type="ECO:0008006" key="4">
    <source>
        <dbReference type="Google" id="ProtNLM"/>
    </source>
</evidence>
<dbReference type="RefSeq" id="XP_033402468.1">
    <property type="nucleotide sequence ID" value="XM_033539675.1"/>
</dbReference>
<keyword evidence="1" id="KW-0732">Signal</keyword>
<feature type="chain" id="PRO_5025347342" description="Secreted protein" evidence="1">
    <location>
        <begin position="18"/>
        <end position="74"/>
    </location>
</feature>
<dbReference type="Proteomes" id="UP000799438">
    <property type="component" value="Unassembled WGS sequence"/>
</dbReference>
<dbReference type="AlphaFoldDB" id="A0A6A6BRP0"/>
<dbReference type="GeneID" id="54297171"/>
<evidence type="ECO:0000313" key="3">
    <source>
        <dbReference type="Proteomes" id="UP000799438"/>
    </source>
</evidence>
<evidence type="ECO:0000313" key="2">
    <source>
        <dbReference type="EMBL" id="KAF2146759.1"/>
    </source>
</evidence>
<reference evidence="2" key="1">
    <citation type="journal article" date="2020" name="Stud. Mycol.">
        <title>101 Dothideomycetes genomes: a test case for predicting lifestyles and emergence of pathogens.</title>
        <authorList>
            <person name="Haridas S."/>
            <person name="Albert R."/>
            <person name="Binder M."/>
            <person name="Bloem J."/>
            <person name="Labutti K."/>
            <person name="Salamov A."/>
            <person name="Andreopoulos B."/>
            <person name="Baker S."/>
            <person name="Barry K."/>
            <person name="Bills G."/>
            <person name="Bluhm B."/>
            <person name="Cannon C."/>
            <person name="Castanera R."/>
            <person name="Culley D."/>
            <person name="Daum C."/>
            <person name="Ezra D."/>
            <person name="Gonzalez J."/>
            <person name="Henrissat B."/>
            <person name="Kuo A."/>
            <person name="Liang C."/>
            <person name="Lipzen A."/>
            <person name="Lutzoni F."/>
            <person name="Magnuson J."/>
            <person name="Mondo S."/>
            <person name="Nolan M."/>
            <person name="Ohm R."/>
            <person name="Pangilinan J."/>
            <person name="Park H.-J."/>
            <person name="Ramirez L."/>
            <person name="Alfaro M."/>
            <person name="Sun H."/>
            <person name="Tritt A."/>
            <person name="Yoshinaga Y."/>
            <person name="Zwiers L.-H."/>
            <person name="Turgeon B."/>
            <person name="Goodwin S."/>
            <person name="Spatafora J."/>
            <person name="Crous P."/>
            <person name="Grigoriev I."/>
        </authorList>
    </citation>
    <scope>NUCLEOTIDE SEQUENCE</scope>
    <source>
        <strain evidence="2">CBS 121167</strain>
    </source>
</reference>
<accession>A0A6A6BRP0</accession>
<dbReference type="EMBL" id="ML995475">
    <property type="protein sequence ID" value="KAF2146759.1"/>
    <property type="molecule type" value="Genomic_DNA"/>
</dbReference>
<name>A0A6A6BRP0_9PEZI</name>
<sequence length="74" mass="8296">MLCCVVLCGVLCCSARAFSFLDIHPFPSATPHQLLFPFLPPTPPSIRFFSHSSIILAYPLCYFPFSPKHKKITP</sequence>